<keyword evidence="4 6" id="KW-1133">Transmembrane helix</keyword>
<sequence length="299" mass="30766">MAVRRAPLDEVASLVHRVAVLLSAGVPPASVWAHLEEPSAALVTAGLARGRPVPDALQQLAADTGGDERVAWEAVAAAWAVSAEAGASLAPTLRRLAGTLRDVAQLRREAQVALAGPVATARLVMVLPMVSLVFGAALGFDTLGVLVGTPVGWACVGVGAALMLTARAWNRALVRRATPPRDVPGLDCDLMAIAISGGGSLDGARRLVAKHSRPPGPDADSAIEEVVSLSRRAGVPAVELLRAAAVEERRRSGADQQRAVARLGVTLMIPLGVCVLPAFLVLGVLPLMVSVISSTVSTF</sequence>
<dbReference type="AlphaFoldDB" id="A0A2M9CGS5"/>
<keyword evidence="2" id="KW-1003">Cell membrane</keyword>
<dbReference type="PANTHER" id="PTHR35007">
    <property type="entry name" value="INTEGRAL MEMBRANE PROTEIN-RELATED"/>
    <property type="match status" value="1"/>
</dbReference>
<evidence type="ECO:0000256" key="5">
    <source>
        <dbReference type="ARBA" id="ARBA00023136"/>
    </source>
</evidence>
<feature type="transmembrane region" description="Helical" evidence="6">
    <location>
        <begin position="143"/>
        <end position="166"/>
    </location>
</feature>
<evidence type="ECO:0000256" key="4">
    <source>
        <dbReference type="ARBA" id="ARBA00022989"/>
    </source>
</evidence>
<feature type="transmembrane region" description="Helical" evidence="6">
    <location>
        <begin position="112"/>
        <end position="137"/>
    </location>
</feature>
<dbReference type="InterPro" id="IPR018076">
    <property type="entry name" value="T2SS_GspF_dom"/>
</dbReference>
<dbReference type="GO" id="GO:0005886">
    <property type="term" value="C:plasma membrane"/>
    <property type="evidence" value="ECO:0007669"/>
    <property type="project" value="UniProtKB-SubCell"/>
</dbReference>
<evidence type="ECO:0000313" key="9">
    <source>
        <dbReference type="Proteomes" id="UP000228758"/>
    </source>
</evidence>
<keyword evidence="3 6" id="KW-0812">Transmembrane</keyword>
<evidence type="ECO:0000313" key="8">
    <source>
        <dbReference type="EMBL" id="PJJ71126.1"/>
    </source>
</evidence>
<evidence type="ECO:0000256" key="6">
    <source>
        <dbReference type="SAM" id="Phobius"/>
    </source>
</evidence>
<evidence type="ECO:0000256" key="3">
    <source>
        <dbReference type="ARBA" id="ARBA00022692"/>
    </source>
</evidence>
<dbReference type="Proteomes" id="UP000228758">
    <property type="component" value="Unassembled WGS sequence"/>
</dbReference>
<dbReference type="Pfam" id="PF00482">
    <property type="entry name" value="T2SSF"/>
    <property type="match status" value="1"/>
</dbReference>
<protein>
    <submittedName>
        <fullName evidence="8">Tight adherence protein B</fullName>
    </submittedName>
</protein>
<dbReference type="PANTHER" id="PTHR35007:SF4">
    <property type="entry name" value="CONSERVED TRANSMEMBRANE PROTEIN-RELATED"/>
    <property type="match status" value="1"/>
</dbReference>
<dbReference type="EMBL" id="PGFF01000001">
    <property type="protein sequence ID" value="PJJ71126.1"/>
    <property type="molecule type" value="Genomic_DNA"/>
</dbReference>
<keyword evidence="9" id="KW-1185">Reference proteome</keyword>
<feature type="domain" description="Type II secretion system protein GspF" evidence="7">
    <location>
        <begin position="17"/>
        <end position="134"/>
    </location>
</feature>
<name>A0A2M9CGS5_9MICO</name>
<evidence type="ECO:0000256" key="1">
    <source>
        <dbReference type="ARBA" id="ARBA00004651"/>
    </source>
</evidence>
<gene>
    <name evidence="8" type="ORF">CLV46_0666</name>
</gene>
<comment type="subcellular location">
    <subcellularLocation>
        <location evidence="1">Cell membrane</location>
        <topology evidence="1">Multi-pass membrane protein</topology>
    </subcellularLocation>
</comment>
<organism evidence="8 9">
    <name type="scientific">Diaminobutyricimonas aerilata</name>
    <dbReference type="NCBI Taxonomy" id="1162967"/>
    <lineage>
        <taxon>Bacteria</taxon>
        <taxon>Bacillati</taxon>
        <taxon>Actinomycetota</taxon>
        <taxon>Actinomycetes</taxon>
        <taxon>Micrococcales</taxon>
        <taxon>Microbacteriaceae</taxon>
        <taxon>Diaminobutyricimonas</taxon>
    </lineage>
</organism>
<reference evidence="8 9" key="1">
    <citation type="submission" date="2017-11" db="EMBL/GenBank/DDBJ databases">
        <title>Genomic Encyclopedia of Archaeal and Bacterial Type Strains, Phase II (KMG-II): From Individual Species to Whole Genera.</title>
        <authorList>
            <person name="Goeker M."/>
        </authorList>
    </citation>
    <scope>NUCLEOTIDE SEQUENCE [LARGE SCALE GENOMIC DNA]</scope>
    <source>
        <strain evidence="8 9">DSM 27393</strain>
    </source>
</reference>
<comment type="caution">
    <text evidence="8">The sequence shown here is derived from an EMBL/GenBank/DDBJ whole genome shotgun (WGS) entry which is preliminary data.</text>
</comment>
<evidence type="ECO:0000256" key="2">
    <source>
        <dbReference type="ARBA" id="ARBA00022475"/>
    </source>
</evidence>
<keyword evidence="5 6" id="KW-0472">Membrane</keyword>
<feature type="transmembrane region" description="Helical" evidence="6">
    <location>
        <begin position="259"/>
        <end position="289"/>
    </location>
</feature>
<evidence type="ECO:0000259" key="7">
    <source>
        <dbReference type="Pfam" id="PF00482"/>
    </source>
</evidence>
<accession>A0A2M9CGS5</accession>
<proteinExistence type="predicted"/>